<keyword evidence="5" id="KW-1185">Reference proteome</keyword>
<gene>
    <name evidence="4" type="ORF">Cni_G25181</name>
</gene>
<proteinExistence type="predicted"/>
<evidence type="ECO:0000259" key="3">
    <source>
        <dbReference type="Pfam" id="PF25972"/>
    </source>
</evidence>
<dbReference type="Proteomes" id="UP001327560">
    <property type="component" value="Chromosome 8"/>
</dbReference>
<dbReference type="SUPFAM" id="SSF90257">
    <property type="entry name" value="Myosin rod fragments"/>
    <property type="match status" value="1"/>
</dbReference>
<evidence type="ECO:0000256" key="2">
    <source>
        <dbReference type="SAM" id="MobiDB-lite"/>
    </source>
</evidence>
<feature type="region of interest" description="Disordered" evidence="2">
    <location>
        <begin position="135"/>
        <end position="232"/>
    </location>
</feature>
<organism evidence="4 5">
    <name type="scientific">Canna indica</name>
    <name type="common">Indian-shot</name>
    <dbReference type="NCBI Taxonomy" id="4628"/>
    <lineage>
        <taxon>Eukaryota</taxon>
        <taxon>Viridiplantae</taxon>
        <taxon>Streptophyta</taxon>
        <taxon>Embryophyta</taxon>
        <taxon>Tracheophyta</taxon>
        <taxon>Spermatophyta</taxon>
        <taxon>Magnoliopsida</taxon>
        <taxon>Liliopsida</taxon>
        <taxon>Zingiberales</taxon>
        <taxon>Cannaceae</taxon>
        <taxon>Canna</taxon>
    </lineage>
</organism>
<dbReference type="PANTHER" id="PTHR47383">
    <property type="entry name" value="OS03G0659800 PROTEIN"/>
    <property type="match status" value="1"/>
</dbReference>
<accession>A0AAQ3QM45</accession>
<evidence type="ECO:0000256" key="1">
    <source>
        <dbReference type="SAM" id="Coils"/>
    </source>
</evidence>
<name>A0AAQ3QM45_9LILI</name>
<dbReference type="Gene3D" id="1.20.5.340">
    <property type="match status" value="1"/>
</dbReference>
<dbReference type="PANTHER" id="PTHR47383:SF3">
    <property type="entry name" value="WAT1-RELATED PROTEIN"/>
    <property type="match status" value="1"/>
</dbReference>
<sequence>MAESPGGANANATAGPPYFDLPEAVLVALPTDPFEQLDVARKITSIALAARISALESEVSSLRVSLSESEDLVAELRAKVDTLDASLGGLSDRLARAQGEKEALSNENALLSNTIKKLNRDVSRLEMFKKTLVQSLHEEEESPQPVARVAPKVPETASFSSQSLAEDDDVGSYPTKSSQQSQLSETGSTVTELGGSSGEIDGTKEGRLYGSIASQGSTPRLTPPGSPPRRHSISVASMRNTFEGRTSIFSPLTPSHHSSMSSPFDVGTQAGRTRVDGKEFFRQVRSRLSYEQFNTFLSNVKDLNAHKQTKEETLRKAADIFGPENKDLYAIFEGLISRNIH</sequence>
<reference evidence="4 5" key="1">
    <citation type="submission" date="2023-10" db="EMBL/GenBank/DDBJ databases">
        <title>Chromosome-scale genome assembly provides insights into flower coloration mechanisms of Canna indica.</title>
        <authorList>
            <person name="Li C."/>
        </authorList>
    </citation>
    <scope>NUCLEOTIDE SEQUENCE [LARGE SCALE GENOMIC DNA]</scope>
    <source>
        <tissue evidence="4">Flower</tissue>
    </source>
</reference>
<evidence type="ECO:0000313" key="4">
    <source>
        <dbReference type="EMBL" id="WOL16394.1"/>
    </source>
</evidence>
<protein>
    <recommendedName>
        <fullName evidence="3">At4g15545-like C-terminal domain-containing protein</fullName>
    </recommendedName>
</protein>
<evidence type="ECO:0000313" key="5">
    <source>
        <dbReference type="Proteomes" id="UP001327560"/>
    </source>
</evidence>
<keyword evidence="1" id="KW-0175">Coiled coil</keyword>
<dbReference type="InterPro" id="IPR058936">
    <property type="entry name" value="At4g15545-like"/>
</dbReference>
<feature type="domain" description="At4g15545-like C-terminal" evidence="3">
    <location>
        <begin position="274"/>
        <end position="339"/>
    </location>
</feature>
<dbReference type="AlphaFoldDB" id="A0AAQ3QM45"/>
<feature type="coiled-coil region" evidence="1">
    <location>
        <begin position="66"/>
        <end position="121"/>
    </location>
</feature>
<dbReference type="Pfam" id="PF25972">
    <property type="entry name" value="At4g15545_C"/>
    <property type="match status" value="1"/>
</dbReference>
<feature type="compositionally biased region" description="Polar residues" evidence="2">
    <location>
        <begin position="174"/>
        <end position="191"/>
    </location>
</feature>
<dbReference type="InterPro" id="IPR058935">
    <property type="entry name" value="At4g15545-like_C"/>
</dbReference>
<dbReference type="EMBL" id="CP136897">
    <property type="protein sequence ID" value="WOL16394.1"/>
    <property type="molecule type" value="Genomic_DNA"/>
</dbReference>